<dbReference type="OrthoDB" id="258268at2"/>
<keyword evidence="4" id="KW-1185">Reference proteome</keyword>
<dbReference type="RefSeq" id="WP_145196516.1">
    <property type="nucleotide sequence ID" value="NZ_CP036434.1"/>
</dbReference>
<evidence type="ECO:0000256" key="1">
    <source>
        <dbReference type="SAM" id="MobiDB-lite"/>
    </source>
</evidence>
<evidence type="ECO:0000313" key="4">
    <source>
        <dbReference type="Proteomes" id="UP000320390"/>
    </source>
</evidence>
<feature type="compositionally biased region" description="Basic and acidic residues" evidence="1">
    <location>
        <begin position="203"/>
        <end position="212"/>
    </location>
</feature>
<accession>A0A518EQQ5</accession>
<reference evidence="3 4" key="1">
    <citation type="submission" date="2019-02" db="EMBL/GenBank/DDBJ databases">
        <title>Deep-cultivation of Planctomycetes and their phenomic and genomic characterization uncovers novel biology.</title>
        <authorList>
            <person name="Wiegand S."/>
            <person name="Jogler M."/>
            <person name="Boedeker C."/>
            <person name="Pinto D."/>
            <person name="Vollmers J."/>
            <person name="Rivas-Marin E."/>
            <person name="Kohn T."/>
            <person name="Peeters S.H."/>
            <person name="Heuer A."/>
            <person name="Rast P."/>
            <person name="Oberbeckmann S."/>
            <person name="Bunk B."/>
            <person name="Jeske O."/>
            <person name="Meyerdierks A."/>
            <person name="Storesund J.E."/>
            <person name="Kallscheuer N."/>
            <person name="Luecker S."/>
            <person name="Lage O.M."/>
            <person name="Pohl T."/>
            <person name="Merkel B.J."/>
            <person name="Hornburger P."/>
            <person name="Mueller R.-W."/>
            <person name="Bruemmer F."/>
            <person name="Labrenz M."/>
            <person name="Spormann A.M."/>
            <person name="Op den Camp H."/>
            <person name="Overmann J."/>
            <person name="Amann R."/>
            <person name="Jetten M.S.M."/>
            <person name="Mascher T."/>
            <person name="Medema M.H."/>
            <person name="Devos D.P."/>
            <person name="Kaster A.-K."/>
            <person name="Ovreas L."/>
            <person name="Rohde M."/>
            <person name="Galperin M.Y."/>
            <person name="Jogler C."/>
        </authorList>
    </citation>
    <scope>NUCLEOTIDE SEQUENCE [LARGE SCALE GENOMIC DNA]</scope>
    <source>
        <strain evidence="3 4">Poly30</strain>
    </source>
</reference>
<name>A0A518EQQ5_9BACT</name>
<sequence length="231" mass="26170">MNQLQVEPGPRARTVRNEKGEVLEVPADWDLLPPGDAAATRRVKKSTDHWVMSEKRGRKRFGRGVWASRSVIAEVTAALEGEREDPAYRKKLDAGRARREREQAAYVEEFNEEVLRFLDFPLTHDELSRALARAVTEHATPVGSGTVARTKRISTDRRAEAAVIAWMRHQTTAYDSMKIARVKGRRREVRRELAQRSSELLDGYRRGERVDPSRCPLARALSAGTSSQQPN</sequence>
<feature type="region of interest" description="Disordered" evidence="1">
    <location>
        <begin position="203"/>
        <end position="231"/>
    </location>
</feature>
<protein>
    <recommendedName>
        <fullName evidence="2">DUF2293 domain-containing protein</fullName>
    </recommendedName>
</protein>
<dbReference type="AlphaFoldDB" id="A0A518EQQ5"/>
<dbReference type="Pfam" id="PF10056">
    <property type="entry name" value="DUF2293"/>
    <property type="match status" value="1"/>
</dbReference>
<organism evidence="3 4">
    <name type="scientific">Saltatorellus ferox</name>
    <dbReference type="NCBI Taxonomy" id="2528018"/>
    <lineage>
        <taxon>Bacteria</taxon>
        <taxon>Pseudomonadati</taxon>
        <taxon>Planctomycetota</taxon>
        <taxon>Planctomycetia</taxon>
        <taxon>Planctomycetia incertae sedis</taxon>
        <taxon>Saltatorellus</taxon>
    </lineage>
</organism>
<evidence type="ECO:0000259" key="2">
    <source>
        <dbReference type="Pfam" id="PF10056"/>
    </source>
</evidence>
<feature type="domain" description="DUF2293" evidence="2">
    <location>
        <begin position="126"/>
        <end position="205"/>
    </location>
</feature>
<proteinExistence type="predicted"/>
<gene>
    <name evidence="3" type="ORF">Poly30_18940</name>
</gene>
<dbReference type="EMBL" id="CP036434">
    <property type="protein sequence ID" value="QDV06385.1"/>
    <property type="molecule type" value="Genomic_DNA"/>
</dbReference>
<evidence type="ECO:0000313" key="3">
    <source>
        <dbReference type="EMBL" id="QDV06385.1"/>
    </source>
</evidence>
<dbReference type="InterPro" id="IPR018744">
    <property type="entry name" value="DUF2293"/>
</dbReference>
<dbReference type="Proteomes" id="UP000320390">
    <property type="component" value="Chromosome"/>
</dbReference>